<sequence length="93" mass="11006">MKLTEERKAQILASLEQDYVPFSDVFHEICADTFADMVMTDALQTTEGRNDKNQLRHLKRTYFNLVPEHYEQVIPVVEKVLSLQNKYQKRRFG</sequence>
<dbReference type="EMBL" id="CP041334">
    <property type="protein sequence ID" value="QKY73425.1"/>
    <property type="molecule type" value="Genomic_DNA"/>
</dbReference>
<evidence type="ECO:0000313" key="1">
    <source>
        <dbReference type="EMBL" id="QKY73425.1"/>
    </source>
</evidence>
<gene>
    <name evidence="1" type="ORF">FLK62_09400</name>
</gene>
<evidence type="ECO:0000313" key="2">
    <source>
        <dbReference type="Proteomes" id="UP000509790"/>
    </source>
</evidence>
<protein>
    <submittedName>
        <fullName evidence="1">Uncharacterized protein</fullName>
    </submittedName>
</protein>
<reference evidence="1 2" key="1">
    <citation type="submission" date="2019-06" db="EMBL/GenBank/DDBJ databases">
        <title>Complete genome sequence of Haemophilus parasuis HPS412.</title>
        <authorList>
            <person name="Yang S."/>
            <person name="Huang C."/>
        </authorList>
    </citation>
    <scope>NUCLEOTIDE SEQUENCE [LARGE SCALE GENOMIC DNA]</scope>
    <source>
        <strain evidence="1 2">HPS412</strain>
    </source>
</reference>
<name>A0A859IHD6_GLAPU</name>
<organism evidence="1 2">
    <name type="scientific">Glaesserella parasuis</name>
    <name type="common">Haemophilus parasuis</name>
    <dbReference type="NCBI Taxonomy" id="738"/>
    <lineage>
        <taxon>Bacteria</taxon>
        <taxon>Pseudomonadati</taxon>
        <taxon>Pseudomonadota</taxon>
        <taxon>Gammaproteobacteria</taxon>
        <taxon>Pasteurellales</taxon>
        <taxon>Pasteurellaceae</taxon>
        <taxon>Glaesserella</taxon>
    </lineage>
</organism>
<dbReference type="GeneID" id="66619205"/>
<dbReference type="AlphaFoldDB" id="A0A859IHD6"/>
<dbReference type="Proteomes" id="UP000509790">
    <property type="component" value="Chromosome"/>
</dbReference>
<accession>A0A859IHD6</accession>
<dbReference type="RefSeq" id="WP_075605881.1">
    <property type="nucleotide sequence ID" value="NZ_CP024412.1"/>
</dbReference>
<proteinExistence type="predicted"/>